<proteinExistence type="predicted"/>
<reference evidence="1" key="1">
    <citation type="submission" date="2021-05" db="EMBL/GenBank/DDBJ databases">
        <authorList>
            <person name="Alioto T."/>
            <person name="Alioto T."/>
            <person name="Gomez Garrido J."/>
        </authorList>
    </citation>
    <scope>NUCLEOTIDE SEQUENCE</scope>
</reference>
<name>A0A8D8DHJ3_CULPI</name>
<accession>A0A8D8DHJ3</accession>
<evidence type="ECO:0000313" key="1">
    <source>
        <dbReference type="EMBL" id="CAG6512885.1"/>
    </source>
</evidence>
<sequence length="116" mass="12977">MMTSISILMTLRSCYTFSASSETDFLLTNPQPGFEREIRKCLSVVALVLHTDTTRISSLSANLLATSTTNLLLPPLEPLLQSTTTYHELTLPLYQQYTSKHTPSEILFFPSSTTKM</sequence>
<dbReference type="EMBL" id="HBUE01271991">
    <property type="protein sequence ID" value="CAG6564358.1"/>
    <property type="molecule type" value="Transcribed_RNA"/>
</dbReference>
<dbReference type="AlphaFoldDB" id="A0A8D8DHJ3"/>
<organism evidence="1">
    <name type="scientific">Culex pipiens</name>
    <name type="common">House mosquito</name>
    <dbReference type="NCBI Taxonomy" id="7175"/>
    <lineage>
        <taxon>Eukaryota</taxon>
        <taxon>Metazoa</taxon>
        <taxon>Ecdysozoa</taxon>
        <taxon>Arthropoda</taxon>
        <taxon>Hexapoda</taxon>
        <taxon>Insecta</taxon>
        <taxon>Pterygota</taxon>
        <taxon>Neoptera</taxon>
        <taxon>Endopterygota</taxon>
        <taxon>Diptera</taxon>
        <taxon>Nematocera</taxon>
        <taxon>Culicoidea</taxon>
        <taxon>Culicidae</taxon>
        <taxon>Culicinae</taxon>
        <taxon>Culicini</taxon>
        <taxon>Culex</taxon>
        <taxon>Culex</taxon>
    </lineage>
</organism>
<protein>
    <submittedName>
        <fullName evidence="1">(northern house mosquito) hypothetical protein</fullName>
    </submittedName>
</protein>
<dbReference type="EMBL" id="HBUE01166671">
    <property type="protein sequence ID" value="CAG6512891.1"/>
    <property type="molecule type" value="Transcribed_RNA"/>
</dbReference>
<dbReference type="EMBL" id="HBUE01271989">
    <property type="protein sequence ID" value="CAG6564352.1"/>
    <property type="molecule type" value="Transcribed_RNA"/>
</dbReference>
<dbReference type="EMBL" id="HBUE01166669">
    <property type="protein sequence ID" value="CAG6512885.1"/>
    <property type="molecule type" value="Transcribed_RNA"/>
</dbReference>